<dbReference type="Proteomes" id="UP000759590">
    <property type="component" value="Unassembled WGS sequence"/>
</dbReference>
<protein>
    <recommendedName>
        <fullName evidence="1">PRTase-CE domain-containing protein</fullName>
    </recommendedName>
</protein>
<evidence type="ECO:0000313" key="2">
    <source>
        <dbReference type="EMBL" id="MBS4947419.1"/>
    </source>
</evidence>
<dbReference type="Gene3D" id="3.40.50.2020">
    <property type="match status" value="1"/>
</dbReference>
<organism evidence="2 3">
    <name type="scientific">Streptococcus mitis</name>
    <dbReference type="NCBI Taxonomy" id="28037"/>
    <lineage>
        <taxon>Bacteria</taxon>
        <taxon>Bacillati</taxon>
        <taxon>Bacillota</taxon>
        <taxon>Bacilli</taxon>
        <taxon>Lactobacillales</taxon>
        <taxon>Streptococcaceae</taxon>
        <taxon>Streptococcus</taxon>
        <taxon>Streptococcus mitis group</taxon>
    </lineage>
</organism>
<name>A0A942XFY8_STRMT</name>
<gene>
    <name evidence="2" type="ORF">KHZ51_01710</name>
</gene>
<dbReference type="EMBL" id="JAGZLW010000004">
    <property type="protein sequence ID" value="MBS4947419.1"/>
    <property type="molecule type" value="Genomic_DNA"/>
</dbReference>
<comment type="caution">
    <text evidence="2">The sequence shown here is derived from an EMBL/GenBank/DDBJ whole genome shotgun (WGS) entry which is preliminary data.</text>
</comment>
<dbReference type="AlphaFoldDB" id="A0A942XFY8"/>
<dbReference type="InterPro" id="IPR029057">
    <property type="entry name" value="PRTase-like"/>
</dbReference>
<dbReference type="InterPro" id="IPR056920">
    <property type="entry name" value="PRTase-CE"/>
</dbReference>
<dbReference type="Pfam" id="PF24390">
    <property type="entry name" value="PRTase-CE"/>
    <property type="match status" value="1"/>
</dbReference>
<evidence type="ECO:0000313" key="3">
    <source>
        <dbReference type="Proteomes" id="UP000759590"/>
    </source>
</evidence>
<reference evidence="2" key="1">
    <citation type="submission" date="2021-02" db="EMBL/GenBank/DDBJ databases">
        <title>Infant gut strain persistence is associated with maternal origin, phylogeny, and functional potential including surface adhesion and iron acquisition.</title>
        <authorList>
            <person name="Lou Y.C."/>
        </authorList>
    </citation>
    <scope>NUCLEOTIDE SEQUENCE</scope>
    <source>
        <strain evidence="2">L3_114_025G1_dasL3_114_025G1_concoct_29</strain>
    </source>
</reference>
<proteinExistence type="predicted"/>
<evidence type="ECO:0000259" key="1">
    <source>
        <dbReference type="Pfam" id="PF24390"/>
    </source>
</evidence>
<accession>A0A942XFY8</accession>
<feature type="domain" description="PRTase-CE" evidence="1">
    <location>
        <begin position="71"/>
        <end position="340"/>
    </location>
</feature>
<sequence>MNISKRIELFWKKVELRRVERKFRKNNNIPKSSTEPYVKYFKRSLGNFIAGNKLLDDSPNVKKFLLNAIKDNFVYYSKQYIDDYLKDVYRELIQFLDGEGRSINDCYISSIPNKDISINNSSKELMIEFKKLNNLPRNLTRTIETCMENEVKYIEDKEKLQEKIKKNPFNKYFKSQRAKIERNYNIRKSEISQDLREKLKSKKYLIFVDDFSGTGSTIINYFKILEKYIEKDIEIIIICVHSMEKAENKIKEYFKGSKFEKFYFFTNREKPESRKKYFPTKKDKLKKEIREFETKNFKQNYALGFEETESLIATYDSCPNNTFSSFWYSENDDWSPLFKRPRKQSNALDDLNLDKNTFVNEVKTGLKVRKVEDKDIEQIIILLCVKLMKDDTTTRVAIEIEDKFYYNEDGLQECLSNKFIKILNNSGGFSSYSLTSKGKSKLKEYQLSHMTFEKLVEIANRFKAEDSISTDDISSYEIDLLNKSAE</sequence>